<proteinExistence type="predicted"/>
<organism evidence="1 2">
    <name type="scientific">Massilia aurea</name>
    <dbReference type="NCBI Taxonomy" id="373040"/>
    <lineage>
        <taxon>Bacteria</taxon>
        <taxon>Pseudomonadati</taxon>
        <taxon>Pseudomonadota</taxon>
        <taxon>Betaproteobacteria</taxon>
        <taxon>Burkholderiales</taxon>
        <taxon>Oxalobacteraceae</taxon>
        <taxon>Telluria group</taxon>
        <taxon>Massilia</taxon>
    </lineage>
</organism>
<accession>A0A7W9X3I5</accession>
<dbReference type="Proteomes" id="UP000540787">
    <property type="component" value="Unassembled WGS sequence"/>
</dbReference>
<evidence type="ECO:0008006" key="3">
    <source>
        <dbReference type="Google" id="ProtNLM"/>
    </source>
</evidence>
<sequence length="490" mass="56195">MRHSSQNIVLVLDDRESTSDEVRSLVGHRRYGSIILKRQALSDRFKAALPAWCATRLFHLRNADDLPALRASLESSGHDTVLCVIAGRAGFSDPERLRQLCERIPYAEEDFTDRLYKPLLVFMRNPHRLVEQWEAFCAAPLHQWGQAWQSSQRLQSLQPLDLANIRDFLTFMHGATPARHFNALSADAHYFTKSSADRDKMRAEYTFYQLVPESMQSWLVQPFDFREDRNGASYRMLRYYLADAALQWVHGAFDAESFEAFIERLLFVLNERPRRPCTKAASAAAARTLFVDKLTARCAQFLDSAEGKRINMLAASASPALDLERQLARFRGLYERLARGFESDYMAVGHGDPCFSNILYDQQRYLLKLIDPKGATTEADLWTHPLYDICKVSHSVLGDYDFINSGLYRVGFTDSNDLLLHLEHTNHPALKQQFLRQLRKLGIDPRVVRLGEASLFLSMLPLHSDHPNKVMAFMLRARQILDEVEHDKAS</sequence>
<dbReference type="SUPFAM" id="SSF56112">
    <property type="entry name" value="Protein kinase-like (PK-like)"/>
    <property type="match status" value="1"/>
</dbReference>
<gene>
    <name evidence="1" type="ORF">HD842_003938</name>
</gene>
<dbReference type="RefSeq" id="WP_183556413.1">
    <property type="nucleotide sequence ID" value="NZ_JACHBX010000004.1"/>
</dbReference>
<keyword evidence="2" id="KW-1185">Reference proteome</keyword>
<reference evidence="1 2" key="1">
    <citation type="submission" date="2020-08" db="EMBL/GenBank/DDBJ databases">
        <title>The Agave Microbiome: Exploring the role of microbial communities in plant adaptations to desert environments.</title>
        <authorList>
            <person name="Partida-Martinez L.P."/>
        </authorList>
    </citation>
    <scope>NUCLEOTIDE SEQUENCE [LARGE SCALE GENOMIC DNA]</scope>
    <source>
        <strain evidence="1 2">AT3.2</strain>
    </source>
</reference>
<comment type="caution">
    <text evidence="1">The sequence shown here is derived from an EMBL/GenBank/DDBJ whole genome shotgun (WGS) entry which is preliminary data.</text>
</comment>
<evidence type="ECO:0000313" key="2">
    <source>
        <dbReference type="Proteomes" id="UP000540787"/>
    </source>
</evidence>
<protein>
    <recommendedName>
        <fullName evidence="3">Capsular biosynthesis protein</fullName>
    </recommendedName>
</protein>
<dbReference type="AlphaFoldDB" id="A0A7W9X3I5"/>
<evidence type="ECO:0000313" key="1">
    <source>
        <dbReference type="EMBL" id="MBB6135771.1"/>
    </source>
</evidence>
<name>A0A7W9X3I5_9BURK</name>
<dbReference type="EMBL" id="JACHBX010000004">
    <property type="protein sequence ID" value="MBB6135771.1"/>
    <property type="molecule type" value="Genomic_DNA"/>
</dbReference>
<dbReference type="InterPro" id="IPR011009">
    <property type="entry name" value="Kinase-like_dom_sf"/>
</dbReference>